<organism evidence="1 2">
    <name type="scientific">Methylobrevis pamukkalensis</name>
    <dbReference type="NCBI Taxonomy" id="1439726"/>
    <lineage>
        <taxon>Bacteria</taxon>
        <taxon>Pseudomonadati</taxon>
        <taxon>Pseudomonadota</taxon>
        <taxon>Alphaproteobacteria</taxon>
        <taxon>Hyphomicrobiales</taxon>
        <taxon>Pleomorphomonadaceae</taxon>
        <taxon>Methylobrevis</taxon>
    </lineage>
</organism>
<proteinExistence type="predicted"/>
<protein>
    <submittedName>
        <fullName evidence="1">Uncharacterized protein</fullName>
    </submittedName>
</protein>
<evidence type="ECO:0000313" key="1">
    <source>
        <dbReference type="EMBL" id="ODN68503.1"/>
    </source>
</evidence>
<dbReference type="EMBL" id="MCRJ01000169">
    <property type="protein sequence ID" value="ODN68503.1"/>
    <property type="molecule type" value="Genomic_DNA"/>
</dbReference>
<reference evidence="1 2" key="1">
    <citation type="submission" date="2016-07" db="EMBL/GenBank/DDBJ databases">
        <title>Draft Genome Sequence of Methylobrevis pamukkalensis PK2.</title>
        <authorList>
            <person name="Vasilenko O.V."/>
            <person name="Doronina N.V."/>
            <person name="Shmareva M.N."/>
            <person name="Tarlachkov S.V."/>
            <person name="Mustakhimov I."/>
            <person name="Trotsenko Y.A."/>
        </authorList>
    </citation>
    <scope>NUCLEOTIDE SEQUENCE [LARGE SCALE GENOMIC DNA]</scope>
    <source>
        <strain evidence="1 2">PK2</strain>
    </source>
</reference>
<accession>A0A1E3GWU0</accession>
<dbReference type="Proteomes" id="UP000094622">
    <property type="component" value="Unassembled WGS sequence"/>
</dbReference>
<dbReference type="AlphaFoldDB" id="A0A1E3GWU0"/>
<evidence type="ECO:0000313" key="2">
    <source>
        <dbReference type="Proteomes" id="UP000094622"/>
    </source>
</evidence>
<name>A0A1E3GWU0_9HYPH</name>
<comment type="caution">
    <text evidence="1">The sequence shown here is derived from an EMBL/GenBank/DDBJ whole genome shotgun (WGS) entry which is preliminary data.</text>
</comment>
<gene>
    <name evidence="1" type="ORF">A6302_04205</name>
</gene>
<sequence length="68" mass="8107">MVMDYVSQFEPSHVSIFGCDFKKTRTFYNKYPVADTHDFEKERLMCESLCEHRGWKIICNHPESQSND</sequence>
<keyword evidence="2" id="KW-1185">Reference proteome</keyword>